<gene>
    <name evidence="2" type="ORF">BN1326_150296</name>
</gene>
<dbReference type="Pfam" id="PF13847">
    <property type="entry name" value="Methyltransf_31"/>
    <property type="match status" value="1"/>
</dbReference>
<dbReference type="Gene3D" id="3.40.50.150">
    <property type="entry name" value="Vaccinia Virus protein VP39"/>
    <property type="match status" value="1"/>
</dbReference>
<accession>A0A7U7JRW5</accession>
<dbReference type="InterPro" id="IPR029063">
    <property type="entry name" value="SAM-dependent_MTases_sf"/>
</dbReference>
<dbReference type="Proteomes" id="UP000236509">
    <property type="component" value="Unassembled WGS sequence"/>
</dbReference>
<comment type="caution">
    <text evidence="2">The sequence shown here is derived from an EMBL/GenBank/DDBJ whole genome shotgun (WGS) entry which is preliminary data.</text>
</comment>
<dbReference type="AlphaFoldDB" id="A0A7U7JRW5"/>
<feature type="domain" description="Methyltransferase" evidence="1">
    <location>
        <begin position="20"/>
        <end position="172"/>
    </location>
</feature>
<evidence type="ECO:0000259" key="1">
    <source>
        <dbReference type="Pfam" id="PF13847"/>
    </source>
</evidence>
<dbReference type="PANTHER" id="PTHR43861">
    <property type="entry name" value="TRANS-ACONITATE 2-METHYLTRANSFERASE-RELATED"/>
    <property type="match status" value="1"/>
</dbReference>
<proteinExistence type="predicted"/>
<dbReference type="SUPFAM" id="SSF53335">
    <property type="entry name" value="S-adenosyl-L-methionine-dependent methyltransferases"/>
    <property type="match status" value="1"/>
</dbReference>
<name>A0A7U7JRW5_9STAP</name>
<reference evidence="2 3" key="1">
    <citation type="submission" date="2015-04" db="EMBL/GenBank/DDBJ databases">
        <authorList>
            <person name="Cao L."/>
            <person name="Gao C.H."/>
        </authorList>
    </citation>
    <scope>NUCLEOTIDE SEQUENCE [LARGE SCALE GENOMIC DNA]</scope>
    <source>
        <strain evidence="2 3">SH3</strain>
    </source>
</reference>
<dbReference type="EMBL" id="CVOU01000007">
    <property type="protein sequence ID" value="CRI19125.1"/>
    <property type="molecule type" value="Genomic_DNA"/>
</dbReference>
<protein>
    <recommendedName>
        <fullName evidence="1">Methyltransferase domain-containing protein</fullName>
    </recommendedName>
</protein>
<sequence length="245" mass="27417">MFMQNRNDFIEKLLDRAQIEEGMRVLDIGCATGEVTQLIAKRVGANGEVVGVDVNESLLKIANENNQYNNVSYQSSDIYQLPETMGHFDAIVGRRVLMYLPDAEKCLQILKSILKPEGILCFQESDAINAGVGADVLSLHQSAIQWIWETVKQEGGNIHIGQNLYNLFNNNGMHVVDYFAEAVIQTSMDNDLAWLVDVMLPRMKAHGVINDDFSLDEFKSNLEQEAINNQCAFIRDMAFGIIGKA</sequence>
<keyword evidence="3" id="KW-1185">Reference proteome</keyword>
<dbReference type="CDD" id="cd02440">
    <property type="entry name" value="AdoMet_MTases"/>
    <property type="match status" value="1"/>
</dbReference>
<evidence type="ECO:0000313" key="3">
    <source>
        <dbReference type="Proteomes" id="UP000236509"/>
    </source>
</evidence>
<evidence type="ECO:0000313" key="2">
    <source>
        <dbReference type="EMBL" id="CRI19125.1"/>
    </source>
</evidence>
<organism evidence="2 3">
    <name type="scientific">Staphylococcus argenteus</name>
    <dbReference type="NCBI Taxonomy" id="985002"/>
    <lineage>
        <taxon>Bacteria</taxon>
        <taxon>Bacillati</taxon>
        <taxon>Bacillota</taxon>
        <taxon>Bacilli</taxon>
        <taxon>Bacillales</taxon>
        <taxon>Staphylococcaceae</taxon>
        <taxon>Staphylococcus</taxon>
    </lineage>
</organism>
<dbReference type="InterPro" id="IPR025714">
    <property type="entry name" value="Methyltranfer_dom"/>
</dbReference>
<dbReference type="RefSeq" id="WP_255298210.1">
    <property type="nucleotide sequence ID" value="NZ_AP018562.1"/>
</dbReference>